<feature type="region of interest" description="Disordered" evidence="8">
    <location>
        <begin position="154"/>
        <end position="219"/>
    </location>
</feature>
<evidence type="ECO:0000256" key="7">
    <source>
        <dbReference type="ARBA" id="ARBA00029569"/>
    </source>
</evidence>
<accession>A0AA92LV08</accession>
<gene>
    <name evidence="11" type="ORF">JOS67_00130</name>
</gene>
<evidence type="ECO:0000313" key="11">
    <source>
        <dbReference type="EMBL" id="QRG81511.1"/>
    </source>
</evidence>
<dbReference type="InterPro" id="IPR002048">
    <property type="entry name" value="EF_hand_dom"/>
</dbReference>
<dbReference type="PANTHER" id="PTHR46222">
    <property type="entry name" value="PEPTIDYL-PROLYL CIS-TRANS ISOMERASE FKBP7/14"/>
    <property type="match status" value="1"/>
</dbReference>
<dbReference type="EC" id="5.2.1.8" evidence="2"/>
<reference evidence="11 12" key="1">
    <citation type="submission" date="2021-01" db="EMBL/GenBank/DDBJ databases">
        <title>Characterization of a novel blaVMB-2- harboring plasmid in Vibrio diabolicus.</title>
        <authorList>
            <person name="Liu M."/>
        </authorList>
    </citation>
    <scope>NUCLEOTIDE SEQUENCE [LARGE SCALE GENOMIC DNA]</scope>
    <source>
        <strain evidence="11 12">SLV18</strain>
        <plasmid evidence="11 12">pSLV18-213K</plasmid>
    </source>
</reference>
<feature type="chain" id="PRO_5041698183" description="peptidylprolyl isomerase" evidence="9">
    <location>
        <begin position="23"/>
        <end position="219"/>
    </location>
</feature>
<dbReference type="Pfam" id="PF13833">
    <property type="entry name" value="EF-hand_8"/>
    <property type="match status" value="1"/>
</dbReference>
<dbReference type="Pfam" id="PF13202">
    <property type="entry name" value="EF-hand_5"/>
    <property type="match status" value="3"/>
</dbReference>
<dbReference type="GO" id="GO:0003755">
    <property type="term" value="F:peptidyl-prolyl cis-trans isomerase activity"/>
    <property type="evidence" value="ECO:0007669"/>
    <property type="project" value="UniProtKB-KW"/>
</dbReference>
<dbReference type="Gene3D" id="1.10.238.10">
    <property type="entry name" value="EF-hand"/>
    <property type="match status" value="2"/>
</dbReference>
<evidence type="ECO:0000256" key="1">
    <source>
        <dbReference type="ARBA" id="ARBA00000971"/>
    </source>
</evidence>
<geneLocation type="plasmid" evidence="11 12">
    <name>pSLV18-213K</name>
</geneLocation>
<comment type="catalytic activity">
    <reaction evidence="1">
        <text>[protein]-peptidylproline (omega=180) = [protein]-peptidylproline (omega=0)</text>
        <dbReference type="Rhea" id="RHEA:16237"/>
        <dbReference type="Rhea" id="RHEA-COMP:10747"/>
        <dbReference type="Rhea" id="RHEA-COMP:10748"/>
        <dbReference type="ChEBI" id="CHEBI:83833"/>
        <dbReference type="ChEBI" id="CHEBI:83834"/>
        <dbReference type="EC" id="5.2.1.8"/>
    </reaction>
</comment>
<keyword evidence="5" id="KW-0697">Rotamase</keyword>
<dbReference type="InterPro" id="IPR052273">
    <property type="entry name" value="PPIase_FKBP"/>
</dbReference>
<dbReference type="EMBL" id="CP069194">
    <property type="protein sequence ID" value="QRG81511.1"/>
    <property type="molecule type" value="Genomic_DNA"/>
</dbReference>
<proteinExistence type="predicted"/>
<feature type="region of interest" description="Disordered" evidence="8">
    <location>
        <begin position="59"/>
        <end position="83"/>
    </location>
</feature>
<name>A0AA92LV08_9VIBR</name>
<dbReference type="SUPFAM" id="SSF47473">
    <property type="entry name" value="EF-hand"/>
    <property type="match status" value="1"/>
</dbReference>
<keyword evidence="3 9" id="KW-0732">Signal</keyword>
<evidence type="ECO:0000256" key="4">
    <source>
        <dbReference type="ARBA" id="ARBA00022737"/>
    </source>
</evidence>
<sequence length="219" mass="24384">MMKIRNALIALIAITTTSGVMAAGMNQGKGMNNNMKQPAFSQFDLDKNGIITQEEYNQARNERMNQRKEEGRRTTKANDNGMFTALDKNADGVITSAEFAEHQNRMMVEKRNQKVQNTPAKNYQSGMKAKGMKNAQRPAFSDFDADGDNSISPAEFDAFGEARQEKRADDNRTMKNKDNANPFTYFDQNGDGIITEDEFKTRQGSGKTGKGTGQGRNNN</sequence>
<organism evidence="11 12">
    <name type="scientific">Vibrio diabolicus</name>
    <dbReference type="NCBI Taxonomy" id="50719"/>
    <lineage>
        <taxon>Bacteria</taxon>
        <taxon>Pseudomonadati</taxon>
        <taxon>Pseudomonadota</taxon>
        <taxon>Gammaproteobacteria</taxon>
        <taxon>Vibrionales</taxon>
        <taxon>Vibrionaceae</taxon>
        <taxon>Vibrio</taxon>
        <taxon>Vibrio diabolicus subgroup</taxon>
    </lineage>
</organism>
<feature type="compositionally biased region" description="Basic and acidic residues" evidence="8">
    <location>
        <begin position="60"/>
        <end position="73"/>
    </location>
</feature>
<evidence type="ECO:0000256" key="6">
    <source>
        <dbReference type="ARBA" id="ARBA00023235"/>
    </source>
</evidence>
<keyword evidence="6" id="KW-0413">Isomerase</keyword>
<keyword evidence="11" id="KW-0614">Plasmid</keyword>
<evidence type="ECO:0000313" key="12">
    <source>
        <dbReference type="Proteomes" id="UP000596337"/>
    </source>
</evidence>
<dbReference type="AlphaFoldDB" id="A0AA92LV08"/>
<evidence type="ECO:0000256" key="5">
    <source>
        <dbReference type="ARBA" id="ARBA00023110"/>
    </source>
</evidence>
<feature type="domain" description="EF-hand" evidence="10">
    <location>
        <begin position="139"/>
        <end position="166"/>
    </location>
</feature>
<evidence type="ECO:0000256" key="3">
    <source>
        <dbReference type="ARBA" id="ARBA00022729"/>
    </source>
</evidence>
<evidence type="ECO:0000256" key="8">
    <source>
        <dbReference type="SAM" id="MobiDB-lite"/>
    </source>
</evidence>
<dbReference type="GO" id="GO:0005509">
    <property type="term" value="F:calcium ion binding"/>
    <property type="evidence" value="ECO:0007669"/>
    <property type="project" value="InterPro"/>
</dbReference>
<keyword evidence="4" id="KW-0677">Repeat</keyword>
<feature type="compositionally biased region" description="Gly residues" evidence="8">
    <location>
        <begin position="206"/>
        <end position="219"/>
    </location>
</feature>
<dbReference type="PROSITE" id="PS00018">
    <property type="entry name" value="EF_HAND_1"/>
    <property type="match status" value="4"/>
</dbReference>
<feature type="compositionally biased region" description="Basic and acidic residues" evidence="8">
    <location>
        <begin position="160"/>
        <end position="178"/>
    </location>
</feature>
<dbReference type="RefSeq" id="WP_203346327.1">
    <property type="nucleotide sequence ID" value="NZ_CP069194.1"/>
</dbReference>
<dbReference type="PANTHER" id="PTHR46222:SF3">
    <property type="entry name" value="PEPTIDYLPROLYL ISOMERASE"/>
    <property type="match status" value="1"/>
</dbReference>
<feature type="signal peptide" evidence="9">
    <location>
        <begin position="1"/>
        <end position="22"/>
    </location>
</feature>
<evidence type="ECO:0000256" key="2">
    <source>
        <dbReference type="ARBA" id="ARBA00013194"/>
    </source>
</evidence>
<dbReference type="PROSITE" id="PS50222">
    <property type="entry name" value="EF_HAND_2"/>
    <property type="match status" value="3"/>
</dbReference>
<evidence type="ECO:0000256" key="9">
    <source>
        <dbReference type="SAM" id="SignalP"/>
    </source>
</evidence>
<feature type="domain" description="EF-hand" evidence="10">
    <location>
        <begin position="74"/>
        <end position="109"/>
    </location>
</feature>
<dbReference type="InterPro" id="IPR018247">
    <property type="entry name" value="EF_Hand_1_Ca_BS"/>
</dbReference>
<feature type="domain" description="EF-hand" evidence="10">
    <location>
        <begin position="39"/>
        <end position="66"/>
    </location>
</feature>
<evidence type="ECO:0000259" key="10">
    <source>
        <dbReference type="PROSITE" id="PS50222"/>
    </source>
</evidence>
<protein>
    <recommendedName>
        <fullName evidence="2">peptidylprolyl isomerase</fullName>
        <ecNumber evidence="2">5.2.1.8</ecNumber>
    </recommendedName>
    <alternativeName>
        <fullName evidence="7">Rotamase</fullName>
    </alternativeName>
</protein>
<dbReference type="InterPro" id="IPR011992">
    <property type="entry name" value="EF-hand-dom_pair"/>
</dbReference>
<dbReference type="Proteomes" id="UP000596337">
    <property type="component" value="Plasmid pSLV18-213K"/>
</dbReference>